<feature type="compositionally biased region" description="Low complexity" evidence="1">
    <location>
        <begin position="272"/>
        <end position="283"/>
    </location>
</feature>
<dbReference type="EMBL" id="BNED01000005">
    <property type="protein sequence ID" value="GHI78539.1"/>
    <property type="molecule type" value="Genomic_DNA"/>
</dbReference>
<reference evidence="5" key="1">
    <citation type="submission" date="2023-07" db="EMBL/GenBank/DDBJ databases">
        <title>Whole genome shotgun sequence of Streptomyces spororaveus NBRC 15456.</title>
        <authorList>
            <person name="Komaki H."/>
            <person name="Tamura T."/>
        </authorList>
    </citation>
    <scope>NUCLEOTIDE SEQUENCE [LARGE SCALE GENOMIC DNA]</scope>
    <source>
        <strain evidence="5">NBRC 15456</strain>
    </source>
</reference>
<evidence type="ECO:0000256" key="3">
    <source>
        <dbReference type="SAM" id="SignalP"/>
    </source>
</evidence>
<dbReference type="Proteomes" id="UP000608522">
    <property type="component" value="Unassembled WGS sequence"/>
</dbReference>
<feature type="region of interest" description="Disordered" evidence="1">
    <location>
        <begin position="271"/>
        <end position="298"/>
    </location>
</feature>
<evidence type="ECO:0000256" key="1">
    <source>
        <dbReference type="SAM" id="MobiDB-lite"/>
    </source>
</evidence>
<feature type="chain" id="PRO_5047244732" description="LPXTG-motif cell wall-anchored protein" evidence="3">
    <location>
        <begin position="28"/>
        <end position="693"/>
    </location>
</feature>
<feature type="compositionally biased region" description="Polar residues" evidence="1">
    <location>
        <begin position="618"/>
        <end position="635"/>
    </location>
</feature>
<protein>
    <recommendedName>
        <fullName evidence="6">LPXTG-motif cell wall-anchored protein</fullName>
    </recommendedName>
</protein>
<name>A0ABQ3TDP2_9ACTN</name>
<sequence length="693" mass="65724">MQFKRMAVVAAAAVAGQTLLMAAPAMAEEQPAVTAPDVVPEDTAGPSDEAQAPAKEKKQEKAEEKAEQTPAKKPEKKPAEKAGGPAAEKTQAEDTGAQQPAVQAVAAPAAPDAPAVPAAPEAAAQTPAQAAAPETLEADEDTGSDRILMGPEVTVQGIPAAGFKADGSWTPLTVTVDNSGHVTVDEYTPMLGVSQAAGQFTPAHINVEYSTAGGPWTAAAPVQSAAPTLGYALGSAAAIPAGQIRTIDVRISFAADTPVVPFDLTADGRGRVGTSTGSSPTSSYATRITGAPGGDEDPVRVEGPALTVNGLPESVRAGGDWTELSVRVDNAGKAELAAFDLGLVLARPDFVSMQVSQITVEVLRPATAGLPAAWQSVEITSDEDGYFFAGGLVRGPIGAGAAFDVPVRVRFAADAPTGSVSFFAWGTSQVDAETPPPWAGSRSPRRLTTLLEPAPAPGGETPGGGTPGGGTPGGETPGGGTPGGGTPGGETPGGGTPGGGTPGGETPGGGTPGGETPGGGTPGGGAPGGETPGGGTPGGGAPGGGTPGGETPGGGTPGGETPGGSTPGGGAPGGGTPGGGAPGGEAPGGSPGGGAGGETPGSATPGGTPGGAPGGNGPVQNGSTGTTPISTVPNSGSGTGGTGGTGGSGAGGTAPLATTGADPATSWVLGGAGVTLAMGAALVAGTGRRRRTN</sequence>
<evidence type="ECO:0008006" key="6">
    <source>
        <dbReference type="Google" id="ProtNLM"/>
    </source>
</evidence>
<feature type="region of interest" description="Disordered" evidence="1">
    <location>
        <begin position="449"/>
        <end position="664"/>
    </location>
</feature>
<evidence type="ECO:0000313" key="5">
    <source>
        <dbReference type="Proteomes" id="UP000608522"/>
    </source>
</evidence>
<proteinExistence type="predicted"/>
<gene>
    <name evidence="4" type="ORF">Sspor_41000</name>
</gene>
<evidence type="ECO:0000313" key="4">
    <source>
        <dbReference type="EMBL" id="GHI78539.1"/>
    </source>
</evidence>
<keyword evidence="2" id="KW-0472">Membrane</keyword>
<keyword evidence="2" id="KW-0812">Transmembrane</keyword>
<keyword evidence="5" id="KW-1185">Reference proteome</keyword>
<feature type="compositionally biased region" description="Gly residues" evidence="1">
    <location>
        <begin position="637"/>
        <end position="652"/>
    </location>
</feature>
<keyword evidence="3" id="KW-0732">Signal</keyword>
<organism evidence="4 5">
    <name type="scientific">Streptomyces spororaveus</name>
    <dbReference type="NCBI Taxonomy" id="284039"/>
    <lineage>
        <taxon>Bacteria</taxon>
        <taxon>Bacillati</taxon>
        <taxon>Actinomycetota</taxon>
        <taxon>Actinomycetes</taxon>
        <taxon>Kitasatosporales</taxon>
        <taxon>Streptomycetaceae</taxon>
        <taxon>Streptomyces</taxon>
    </lineage>
</organism>
<accession>A0ABQ3TDP2</accession>
<feature type="region of interest" description="Disordered" evidence="1">
    <location>
        <begin position="28"/>
        <end position="141"/>
    </location>
</feature>
<feature type="compositionally biased region" description="Gly residues" evidence="1">
    <location>
        <begin position="460"/>
        <end position="599"/>
    </location>
</feature>
<evidence type="ECO:0000256" key="2">
    <source>
        <dbReference type="SAM" id="Phobius"/>
    </source>
</evidence>
<dbReference type="RefSeq" id="WP_202200308.1">
    <property type="nucleotide sequence ID" value="NZ_BAAATO010000048.1"/>
</dbReference>
<keyword evidence="2" id="KW-1133">Transmembrane helix</keyword>
<comment type="caution">
    <text evidence="4">The sequence shown here is derived from an EMBL/GenBank/DDBJ whole genome shotgun (WGS) entry which is preliminary data.</text>
</comment>
<feature type="transmembrane region" description="Helical" evidence="2">
    <location>
        <begin position="667"/>
        <end position="687"/>
    </location>
</feature>
<feature type="compositionally biased region" description="Low complexity" evidence="1">
    <location>
        <begin position="653"/>
        <end position="664"/>
    </location>
</feature>
<feature type="signal peptide" evidence="3">
    <location>
        <begin position="1"/>
        <end position="27"/>
    </location>
</feature>
<feature type="compositionally biased region" description="Gly residues" evidence="1">
    <location>
        <begin position="607"/>
        <end position="617"/>
    </location>
</feature>
<feature type="compositionally biased region" description="Basic and acidic residues" evidence="1">
    <location>
        <begin position="54"/>
        <end position="80"/>
    </location>
</feature>
<feature type="compositionally biased region" description="Low complexity" evidence="1">
    <location>
        <begin position="97"/>
        <end position="133"/>
    </location>
</feature>